<keyword evidence="1" id="KW-0813">Transport</keyword>
<keyword evidence="11" id="KW-1185">Reference proteome</keyword>
<evidence type="ECO:0000256" key="8">
    <source>
        <dbReference type="ARBA" id="ARBA00023136"/>
    </source>
</evidence>
<dbReference type="SUPFAM" id="SSF52540">
    <property type="entry name" value="P-loop containing nucleoside triphosphate hydrolases"/>
    <property type="match status" value="2"/>
</dbReference>
<feature type="domain" description="ABC transporter" evidence="9">
    <location>
        <begin position="12"/>
        <end position="244"/>
    </location>
</feature>
<comment type="caution">
    <text evidence="10">The sequence shown here is derived from an EMBL/GenBank/DDBJ whole genome shotgun (WGS) entry which is preliminary data.</text>
</comment>
<dbReference type="InterPro" id="IPR003593">
    <property type="entry name" value="AAA+_ATPase"/>
</dbReference>
<dbReference type="InterPro" id="IPR017871">
    <property type="entry name" value="ABC_transporter-like_CS"/>
</dbReference>
<name>A0ABT4ZJS7_9RHOB</name>
<dbReference type="InterPro" id="IPR050107">
    <property type="entry name" value="ABC_carbohydrate_import_ATPase"/>
</dbReference>
<evidence type="ECO:0000256" key="3">
    <source>
        <dbReference type="ARBA" id="ARBA00022597"/>
    </source>
</evidence>
<dbReference type="Pfam" id="PF00005">
    <property type="entry name" value="ABC_tran"/>
    <property type="match status" value="2"/>
</dbReference>
<organism evidence="10 11">
    <name type="scientific">Paracoccus onchidii</name>
    <dbReference type="NCBI Taxonomy" id="3017813"/>
    <lineage>
        <taxon>Bacteria</taxon>
        <taxon>Pseudomonadati</taxon>
        <taxon>Pseudomonadota</taxon>
        <taxon>Alphaproteobacteria</taxon>
        <taxon>Rhodobacterales</taxon>
        <taxon>Paracoccaceae</taxon>
        <taxon>Paracoccus</taxon>
    </lineage>
</organism>
<dbReference type="Proteomes" id="UP001165641">
    <property type="component" value="Unassembled WGS sequence"/>
</dbReference>
<evidence type="ECO:0000313" key="11">
    <source>
        <dbReference type="Proteomes" id="UP001165641"/>
    </source>
</evidence>
<evidence type="ECO:0000313" key="10">
    <source>
        <dbReference type="EMBL" id="MDB6179615.1"/>
    </source>
</evidence>
<keyword evidence="7" id="KW-1278">Translocase</keyword>
<evidence type="ECO:0000256" key="2">
    <source>
        <dbReference type="ARBA" id="ARBA00022475"/>
    </source>
</evidence>
<dbReference type="EMBL" id="JAQBIE010000045">
    <property type="protein sequence ID" value="MDB6179615.1"/>
    <property type="molecule type" value="Genomic_DNA"/>
</dbReference>
<dbReference type="InterPro" id="IPR027417">
    <property type="entry name" value="P-loop_NTPase"/>
</dbReference>
<dbReference type="CDD" id="cd03216">
    <property type="entry name" value="ABC_Carb_Monos_I"/>
    <property type="match status" value="1"/>
</dbReference>
<evidence type="ECO:0000256" key="5">
    <source>
        <dbReference type="ARBA" id="ARBA00022741"/>
    </source>
</evidence>
<dbReference type="RefSeq" id="WP_271890708.1">
    <property type="nucleotide sequence ID" value="NZ_JAQBIE010000045.1"/>
</dbReference>
<keyword evidence="4" id="KW-0677">Repeat</keyword>
<keyword evidence="2" id="KW-1003">Cell membrane</keyword>
<sequence length="503" mass="54332">MKDTATKVSPILSVRGLSKTFAGKPVVRNLSFDLHPGQVMALVGENGAGKSTTKNMICGLLEPTDGEIQLDGETFARVDPSAHGIAAVHQELSLFQTLTVAENMSIHHLPGSPVRVDWAAADRIAREQLDFLGMGIDPQVEVATLGAGKQQIVEIGKALLQANRVLILDEPTTSLTAIEREKLFAILDRLKERGLAIIFISHFMEEIYRVCDSYVVLRDGEQVGAGKLAEASRKSLEAMMVGRSIGEARLELTDPQERLALRVEGLCSADFHNVNFTVAAGEILGIAGLMGAGRTELAEAIFGLRPATGKVVVGEEEIRAPSVAAMKRRGACYVPEDRRLNGLFLNRPVRENLSAAAIGRFVTRKLRSIGFRGEVKSAAKIVDDMNIAVPHIENAVGDLSGGNQQKVLLGRWLATRPRLIVFDEPTKGVDIGAKFDIHNTISELARDGVGVVMVSSDLPELLNTAHRIVVMRKGRLVGQFHRDEFDAARIISLAASAGKPADV</sequence>
<keyword evidence="5" id="KW-0547">Nucleotide-binding</keyword>
<dbReference type="Gene3D" id="3.40.50.300">
    <property type="entry name" value="P-loop containing nucleotide triphosphate hydrolases"/>
    <property type="match status" value="2"/>
</dbReference>
<dbReference type="SMART" id="SM00382">
    <property type="entry name" value="AAA"/>
    <property type="match status" value="2"/>
</dbReference>
<evidence type="ECO:0000256" key="6">
    <source>
        <dbReference type="ARBA" id="ARBA00022840"/>
    </source>
</evidence>
<evidence type="ECO:0000256" key="4">
    <source>
        <dbReference type="ARBA" id="ARBA00022737"/>
    </source>
</evidence>
<dbReference type="PANTHER" id="PTHR43790">
    <property type="entry name" value="CARBOHYDRATE TRANSPORT ATP-BINDING PROTEIN MG119-RELATED"/>
    <property type="match status" value="1"/>
</dbReference>
<evidence type="ECO:0000256" key="1">
    <source>
        <dbReference type="ARBA" id="ARBA00022448"/>
    </source>
</evidence>
<dbReference type="CDD" id="cd03215">
    <property type="entry name" value="ABC_Carb_Monos_II"/>
    <property type="match status" value="1"/>
</dbReference>
<dbReference type="GO" id="GO:0005524">
    <property type="term" value="F:ATP binding"/>
    <property type="evidence" value="ECO:0007669"/>
    <property type="project" value="UniProtKB-KW"/>
</dbReference>
<accession>A0ABT4ZJS7</accession>
<dbReference type="PROSITE" id="PS00211">
    <property type="entry name" value="ABC_TRANSPORTER_1"/>
    <property type="match status" value="1"/>
</dbReference>
<protein>
    <submittedName>
        <fullName evidence="10">Sugar ABC transporter ATP-binding protein</fullName>
    </submittedName>
</protein>
<dbReference type="PROSITE" id="PS50893">
    <property type="entry name" value="ABC_TRANSPORTER_2"/>
    <property type="match status" value="2"/>
</dbReference>
<feature type="domain" description="ABC transporter" evidence="9">
    <location>
        <begin position="250"/>
        <end position="498"/>
    </location>
</feature>
<reference evidence="10" key="1">
    <citation type="submission" date="2022-12" db="EMBL/GenBank/DDBJ databases">
        <title>Paracoccus onchidii sp. nov., isolated from a marine invertebrate from the South China Sea.</title>
        <authorList>
            <person name="Xu S."/>
            <person name="Liu Z."/>
            <person name="Xu Y."/>
        </authorList>
    </citation>
    <scope>NUCLEOTIDE SEQUENCE</scope>
    <source>
        <strain evidence="10">Z330</strain>
    </source>
</reference>
<keyword evidence="3" id="KW-0762">Sugar transport</keyword>
<evidence type="ECO:0000256" key="7">
    <source>
        <dbReference type="ARBA" id="ARBA00022967"/>
    </source>
</evidence>
<proteinExistence type="predicted"/>
<dbReference type="InterPro" id="IPR003439">
    <property type="entry name" value="ABC_transporter-like_ATP-bd"/>
</dbReference>
<gene>
    <name evidence="10" type="ORF">PAF17_19305</name>
</gene>
<evidence type="ECO:0000259" key="9">
    <source>
        <dbReference type="PROSITE" id="PS50893"/>
    </source>
</evidence>
<keyword evidence="6 10" id="KW-0067">ATP-binding</keyword>
<dbReference type="PANTHER" id="PTHR43790:SF3">
    <property type="entry name" value="D-ALLOSE IMPORT ATP-BINDING PROTEIN ALSA-RELATED"/>
    <property type="match status" value="1"/>
</dbReference>
<keyword evidence="8" id="KW-0472">Membrane</keyword>